<evidence type="ECO:0000313" key="2">
    <source>
        <dbReference type="Proteomes" id="UP000198825"/>
    </source>
</evidence>
<proteinExistence type="predicted"/>
<dbReference type="Proteomes" id="UP000198825">
    <property type="component" value="Chromosome I"/>
</dbReference>
<accession>A0A1H2LJX6</accession>
<dbReference type="RefSeq" id="WP_091072798.1">
    <property type="nucleotide sequence ID" value="NZ_LT629799.1"/>
</dbReference>
<reference evidence="2" key="1">
    <citation type="submission" date="2016-10" db="EMBL/GenBank/DDBJ databases">
        <authorList>
            <person name="Varghese N."/>
            <person name="Submissions S."/>
        </authorList>
    </citation>
    <scope>NUCLEOTIDE SEQUENCE [LARGE SCALE GENOMIC DNA]</scope>
    <source>
        <strain evidence="2">DSM 21743</strain>
    </source>
</reference>
<protein>
    <submittedName>
        <fullName evidence="1">DNA binding domain-containing protein, excisionase family</fullName>
    </submittedName>
</protein>
<dbReference type="AlphaFoldDB" id="A0A1H2LJX6"/>
<dbReference type="EMBL" id="LT629799">
    <property type="protein sequence ID" value="SDU81152.1"/>
    <property type="molecule type" value="Genomic_DNA"/>
</dbReference>
<keyword evidence="2" id="KW-1185">Reference proteome</keyword>
<sequence length="68" mass="7619">MTEHLVAADVIAERLRLTKHSSYTCLATKRTPAHRLGSLWRLKVTELDERVRNNGASQTSELSKKGAD</sequence>
<dbReference type="STRING" id="546874.SAMN04488544_0335"/>
<gene>
    <name evidence="1" type="ORF">SAMN04488544_0335</name>
</gene>
<name>A0A1H2LJX6_9ACTN</name>
<evidence type="ECO:0000313" key="1">
    <source>
        <dbReference type="EMBL" id="SDU81152.1"/>
    </source>
</evidence>
<organism evidence="1 2">
    <name type="scientific">Microlunatus sagamiharensis</name>
    <dbReference type="NCBI Taxonomy" id="546874"/>
    <lineage>
        <taxon>Bacteria</taxon>
        <taxon>Bacillati</taxon>
        <taxon>Actinomycetota</taxon>
        <taxon>Actinomycetes</taxon>
        <taxon>Propionibacteriales</taxon>
        <taxon>Propionibacteriaceae</taxon>
        <taxon>Microlunatus</taxon>
    </lineage>
</organism>
<dbReference type="OrthoDB" id="5524782at2"/>